<evidence type="ECO:0000313" key="1">
    <source>
        <dbReference type="EMBL" id="ODM88422.1"/>
    </source>
</evidence>
<proteinExistence type="predicted"/>
<accession>A0A1D2M676</accession>
<dbReference type="AlphaFoldDB" id="A0A1D2M676"/>
<feature type="non-terminal residue" evidence="1">
    <location>
        <position position="1"/>
    </location>
</feature>
<name>A0A1D2M676_ORCCI</name>
<sequence length="550" mass="62644">AAPAALQSYTEYMKTAEAKAKRVKQTCLPFPVINTTSHLQSKTERLILNFVVQTMQPLSIVDDEAFKKLVTGLNSEAKVMCRQTLTKMVSTEYQSRFSALKKTLAEVDWMCATADIWASRHRSFMELTIHWLTEDLNRKSAILALQRFQGVHSNDKIAEMLCKIFESFDVSNKIVNVITDNGSNFVKAFKVYSIDAAIQRVEDDGNEMEQESDEDKDIREVDFPELEDTGIVLPPHLRCASHTLNLIMTQNLEKVTKGREKAKTQFKKLLRDSFSKCHAVWNKVGRSVKSSELVRNLLGKNLIRPVATRWNSTFDAFLVEYKMAVAPVAWALDKLQAENECYLGHLAPVLLKTYQRLDDIVRSKSENTFGWIIAECLKDGLRERFTRIFELDTDDAKQELLATVTLPWFKLRWIPKGLETKRTEIKTLMIREALKFYKPLDCAKRSEVNAWSDLICEDAEQPEENTDAESAVELECLKYLQDSADSIAGLTAYPTVKSMSVKLNTPLPSSAPAERLFSYAGMVLRPKRSSLSDELFEQLVLLKLNFKPPN</sequence>
<gene>
    <name evidence="1" type="ORF">Ocin01_18260</name>
</gene>
<organism evidence="1 2">
    <name type="scientific">Orchesella cincta</name>
    <name type="common">Springtail</name>
    <name type="synonym">Podura cincta</name>
    <dbReference type="NCBI Taxonomy" id="48709"/>
    <lineage>
        <taxon>Eukaryota</taxon>
        <taxon>Metazoa</taxon>
        <taxon>Ecdysozoa</taxon>
        <taxon>Arthropoda</taxon>
        <taxon>Hexapoda</taxon>
        <taxon>Collembola</taxon>
        <taxon>Entomobryomorpha</taxon>
        <taxon>Entomobryoidea</taxon>
        <taxon>Orchesellidae</taxon>
        <taxon>Orchesellinae</taxon>
        <taxon>Orchesella</taxon>
    </lineage>
</organism>
<keyword evidence="2" id="KW-1185">Reference proteome</keyword>
<dbReference type="SUPFAM" id="SSF140996">
    <property type="entry name" value="Hermes dimerisation domain"/>
    <property type="match status" value="1"/>
</dbReference>
<dbReference type="SUPFAM" id="SSF53098">
    <property type="entry name" value="Ribonuclease H-like"/>
    <property type="match status" value="1"/>
</dbReference>
<comment type="caution">
    <text evidence="1">The sequence shown here is derived from an EMBL/GenBank/DDBJ whole genome shotgun (WGS) entry which is preliminary data.</text>
</comment>
<dbReference type="EMBL" id="LJIJ01003620">
    <property type="protein sequence ID" value="ODM88422.1"/>
    <property type="molecule type" value="Genomic_DNA"/>
</dbReference>
<dbReference type="OMA" id="SLKWKAQ"/>
<dbReference type="PANTHER" id="PTHR47501:SF5">
    <property type="entry name" value="HAT C-TERMINAL DIMERISATION DOMAIN-CONTAINING PROTEIN"/>
    <property type="match status" value="1"/>
</dbReference>
<dbReference type="Proteomes" id="UP000094527">
    <property type="component" value="Unassembled WGS sequence"/>
</dbReference>
<evidence type="ECO:0000313" key="2">
    <source>
        <dbReference type="Proteomes" id="UP000094527"/>
    </source>
</evidence>
<protein>
    <submittedName>
        <fullName evidence="1">Putative AC9 transposase</fullName>
    </submittedName>
</protein>
<dbReference type="PANTHER" id="PTHR47501">
    <property type="entry name" value="TRANSPOSASE-RELATED"/>
    <property type="match status" value="1"/>
</dbReference>
<dbReference type="OrthoDB" id="6587994at2759"/>
<dbReference type="InterPro" id="IPR012337">
    <property type="entry name" value="RNaseH-like_sf"/>
</dbReference>
<reference evidence="1 2" key="1">
    <citation type="journal article" date="2016" name="Genome Biol. Evol.">
        <title>Gene Family Evolution Reflects Adaptation to Soil Environmental Stressors in the Genome of the Collembolan Orchesella cincta.</title>
        <authorList>
            <person name="Faddeeva-Vakhrusheva A."/>
            <person name="Derks M.F."/>
            <person name="Anvar S.Y."/>
            <person name="Agamennone V."/>
            <person name="Suring W."/>
            <person name="Smit S."/>
            <person name="van Straalen N.M."/>
            <person name="Roelofs D."/>
        </authorList>
    </citation>
    <scope>NUCLEOTIDE SEQUENCE [LARGE SCALE GENOMIC DNA]</scope>
    <source>
        <tissue evidence="1">Mixed pool</tissue>
    </source>
</reference>